<keyword evidence="5" id="KW-1185">Reference proteome</keyword>
<protein>
    <submittedName>
        <fullName evidence="2">Uncharacterized protein</fullName>
    </submittedName>
</protein>
<dbReference type="EMBL" id="JACATZ010000003">
    <property type="protein sequence ID" value="NWJ48112.1"/>
    <property type="molecule type" value="Genomic_DNA"/>
</dbReference>
<reference evidence="2 4" key="1">
    <citation type="submission" date="2020-06" db="EMBL/GenBank/DDBJ databases">
        <title>Anoxygenic phototrophic Chloroflexota member uses a Type I reaction center.</title>
        <authorList>
            <person name="Tsuji J.M."/>
            <person name="Shaw N.A."/>
            <person name="Nagashima S."/>
            <person name="Venkiteswaran J."/>
            <person name="Schiff S.L."/>
            <person name="Hanada S."/>
            <person name="Tank M."/>
            <person name="Neufeld J.D."/>
        </authorList>
    </citation>
    <scope>NUCLEOTIDE SEQUENCE [LARGE SCALE GENOMIC DNA]</scope>
    <source>
        <strain evidence="2">L227-S17</strain>
    </source>
</reference>
<name>A0A8T7M831_9CHLR</name>
<gene>
    <name evidence="2" type="ORF">HXX08_19830</name>
    <name evidence="3" type="ORF">OZ401_003649</name>
</gene>
<evidence type="ECO:0000313" key="3">
    <source>
        <dbReference type="EMBL" id="WJW68052.1"/>
    </source>
</evidence>
<organism evidence="2 4">
    <name type="scientific">Candidatus Chlorohelix allophototropha</name>
    <dbReference type="NCBI Taxonomy" id="3003348"/>
    <lineage>
        <taxon>Bacteria</taxon>
        <taxon>Bacillati</taxon>
        <taxon>Chloroflexota</taxon>
        <taxon>Chloroflexia</taxon>
        <taxon>Candidatus Chloroheliales</taxon>
        <taxon>Candidatus Chloroheliaceae</taxon>
        <taxon>Candidatus Chlorohelix</taxon>
    </lineage>
</organism>
<evidence type="ECO:0000313" key="4">
    <source>
        <dbReference type="Proteomes" id="UP000521676"/>
    </source>
</evidence>
<sequence>MKPLLRVHALLISLLLDDSDSDSDSGDSDSGSGDSDSASSEGSDTSSDASYSADSSSDTSDSGGGGDTVSQAAQPQKRLNPEDLNPGDFGDIPPNFPNPPGQ</sequence>
<reference evidence="3" key="2">
    <citation type="journal article" date="2024" name="Nature">
        <title>Anoxygenic phototroph of the Chloroflexota uses a type I reaction centre.</title>
        <authorList>
            <person name="Tsuji J.M."/>
            <person name="Shaw N.A."/>
            <person name="Nagashima S."/>
            <person name="Venkiteswaran J.J."/>
            <person name="Schiff S.L."/>
            <person name="Watanabe T."/>
            <person name="Fukui M."/>
            <person name="Hanada S."/>
            <person name="Tank M."/>
            <person name="Neufeld J.D."/>
        </authorList>
    </citation>
    <scope>NUCLEOTIDE SEQUENCE</scope>
    <source>
        <strain evidence="3">L227-S17</strain>
    </source>
</reference>
<dbReference type="Proteomes" id="UP001431572">
    <property type="component" value="Chromosome 2"/>
</dbReference>
<accession>A0A8T7M831</accession>
<evidence type="ECO:0000256" key="1">
    <source>
        <dbReference type="SAM" id="MobiDB-lite"/>
    </source>
</evidence>
<dbReference type="RefSeq" id="WP_341469956.1">
    <property type="nucleotide sequence ID" value="NZ_CP128400.1"/>
</dbReference>
<proteinExistence type="predicted"/>
<dbReference type="AlphaFoldDB" id="A0A8T7M831"/>
<feature type="compositionally biased region" description="Acidic residues" evidence="1">
    <location>
        <begin position="17"/>
        <end position="27"/>
    </location>
</feature>
<evidence type="ECO:0000313" key="2">
    <source>
        <dbReference type="EMBL" id="NWJ48112.1"/>
    </source>
</evidence>
<dbReference type="Proteomes" id="UP000521676">
    <property type="component" value="Unassembled WGS sequence"/>
</dbReference>
<feature type="region of interest" description="Disordered" evidence="1">
    <location>
        <begin position="16"/>
        <end position="102"/>
    </location>
</feature>
<dbReference type="EMBL" id="CP128400">
    <property type="protein sequence ID" value="WJW68052.1"/>
    <property type="molecule type" value="Genomic_DNA"/>
</dbReference>
<feature type="compositionally biased region" description="Low complexity" evidence="1">
    <location>
        <begin position="28"/>
        <end position="61"/>
    </location>
</feature>
<evidence type="ECO:0000313" key="5">
    <source>
        <dbReference type="Proteomes" id="UP001431572"/>
    </source>
</evidence>